<reference evidence="1 2" key="1">
    <citation type="submission" date="2024-10" db="EMBL/GenBank/DDBJ databases">
        <title>The Natural Products Discovery Center: Release of the First 8490 Sequenced Strains for Exploring Actinobacteria Biosynthetic Diversity.</title>
        <authorList>
            <person name="Kalkreuter E."/>
            <person name="Kautsar S.A."/>
            <person name="Yang D."/>
            <person name="Bader C.D."/>
            <person name="Teijaro C.N."/>
            <person name="Fluegel L."/>
            <person name="Davis C.M."/>
            <person name="Simpson J.R."/>
            <person name="Lauterbach L."/>
            <person name="Steele A.D."/>
            <person name="Gui C."/>
            <person name="Meng S."/>
            <person name="Li G."/>
            <person name="Viehrig K."/>
            <person name="Ye F."/>
            <person name="Su P."/>
            <person name="Kiefer A.F."/>
            <person name="Nichols A."/>
            <person name="Cepeda A.J."/>
            <person name="Yan W."/>
            <person name="Fan B."/>
            <person name="Jiang Y."/>
            <person name="Adhikari A."/>
            <person name="Zheng C.-J."/>
            <person name="Schuster L."/>
            <person name="Cowan T.M."/>
            <person name="Smanski M.J."/>
            <person name="Chevrette M.G."/>
            <person name="De Carvalho L.P.S."/>
            <person name="Shen B."/>
        </authorList>
    </citation>
    <scope>NUCLEOTIDE SEQUENCE [LARGE SCALE GENOMIC DNA]</scope>
    <source>
        <strain evidence="1 2">NPDC001281</strain>
    </source>
</reference>
<comment type="caution">
    <text evidence="1">The sequence shown here is derived from an EMBL/GenBank/DDBJ whole genome shotgun (WGS) entry which is preliminary data.</text>
</comment>
<organism evidence="1 2">
    <name type="scientific">Microtetraspora fusca</name>
    <dbReference type="NCBI Taxonomy" id="1997"/>
    <lineage>
        <taxon>Bacteria</taxon>
        <taxon>Bacillati</taxon>
        <taxon>Actinomycetota</taxon>
        <taxon>Actinomycetes</taxon>
        <taxon>Streptosporangiales</taxon>
        <taxon>Streptosporangiaceae</taxon>
        <taxon>Microtetraspora</taxon>
    </lineage>
</organism>
<sequence>MTRPSIRQRASCTVPPRASRAVIAELAARLTPRDREILELVHEHRVLTTHQLSRAYFTCPDKARHRLLDLYRLAALDRARPWTPSGSAPWHWVLGCAGAAVLAAHRGVTVKELGYRHDQALAVCHSATLGHLIGVNDFFTWLKSETEGELTAWWGERRCAQLWGDIVRPDGYGRWAEGGVEVDFFLEHDTGSETLARVVAKLNAYAELVEATGISTPVLFWLPSTRREQHLRAEIGTPEAPAATAVQTTSGAREAVWLPIGSARRRLRLIELADLSRSERGGDLCVE</sequence>
<keyword evidence="2" id="KW-1185">Reference proteome</keyword>
<dbReference type="InterPro" id="IPR025855">
    <property type="entry name" value="Replic_Relax"/>
</dbReference>
<dbReference type="Pfam" id="PF13814">
    <property type="entry name" value="Replic_Relax"/>
    <property type="match status" value="1"/>
</dbReference>
<dbReference type="Proteomes" id="UP001602119">
    <property type="component" value="Unassembled WGS sequence"/>
</dbReference>
<proteinExistence type="predicted"/>
<evidence type="ECO:0000313" key="2">
    <source>
        <dbReference type="Proteomes" id="UP001602119"/>
    </source>
</evidence>
<dbReference type="RefSeq" id="WP_387343687.1">
    <property type="nucleotide sequence ID" value="NZ_JBIAXI010000013.1"/>
</dbReference>
<name>A0ABW6V8V0_MICFU</name>
<gene>
    <name evidence="1" type="ORF">ACFY05_21680</name>
</gene>
<accession>A0ABW6V8V0</accession>
<dbReference type="EMBL" id="JBIAXI010000013">
    <property type="protein sequence ID" value="MFF4775468.1"/>
    <property type="molecule type" value="Genomic_DNA"/>
</dbReference>
<evidence type="ECO:0000313" key="1">
    <source>
        <dbReference type="EMBL" id="MFF4775468.1"/>
    </source>
</evidence>
<protein>
    <submittedName>
        <fullName evidence="1">Replication-relaxation family protein</fullName>
    </submittedName>
</protein>